<organism evidence="1 2">
    <name type="scientific">Corallincola platygyrae</name>
    <dbReference type="NCBI Taxonomy" id="1193278"/>
    <lineage>
        <taxon>Bacteria</taxon>
        <taxon>Pseudomonadati</taxon>
        <taxon>Pseudomonadota</taxon>
        <taxon>Gammaproteobacteria</taxon>
        <taxon>Alteromonadales</taxon>
        <taxon>Psychromonadaceae</taxon>
        <taxon>Corallincola</taxon>
    </lineage>
</organism>
<dbReference type="RefSeq" id="WP_345341283.1">
    <property type="nucleotide sequence ID" value="NZ_BAABLI010000017.1"/>
</dbReference>
<proteinExistence type="predicted"/>
<evidence type="ECO:0000313" key="1">
    <source>
        <dbReference type="EMBL" id="MFD2096189.1"/>
    </source>
</evidence>
<reference evidence="2" key="1">
    <citation type="journal article" date="2019" name="Int. J. Syst. Evol. Microbiol.">
        <title>The Global Catalogue of Microorganisms (GCM) 10K type strain sequencing project: providing services to taxonomists for standard genome sequencing and annotation.</title>
        <authorList>
            <consortium name="The Broad Institute Genomics Platform"/>
            <consortium name="The Broad Institute Genome Sequencing Center for Infectious Disease"/>
            <person name="Wu L."/>
            <person name="Ma J."/>
        </authorList>
    </citation>
    <scope>NUCLEOTIDE SEQUENCE [LARGE SCALE GENOMIC DNA]</scope>
    <source>
        <strain evidence="2">CGMCC 1.10992</strain>
    </source>
</reference>
<name>A0ABW4XM35_9GAMM</name>
<protein>
    <submittedName>
        <fullName evidence="1">Uncharacterized protein</fullName>
    </submittedName>
</protein>
<gene>
    <name evidence="1" type="ORF">ACFSJ3_09355</name>
</gene>
<dbReference type="Proteomes" id="UP001597380">
    <property type="component" value="Unassembled WGS sequence"/>
</dbReference>
<evidence type="ECO:0000313" key="2">
    <source>
        <dbReference type="Proteomes" id="UP001597380"/>
    </source>
</evidence>
<dbReference type="EMBL" id="JBHUHT010000011">
    <property type="protein sequence ID" value="MFD2096189.1"/>
    <property type="molecule type" value="Genomic_DNA"/>
</dbReference>
<comment type="caution">
    <text evidence="1">The sequence shown here is derived from an EMBL/GenBank/DDBJ whole genome shotgun (WGS) entry which is preliminary data.</text>
</comment>
<keyword evidence="2" id="KW-1185">Reference proteome</keyword>
<sequence length="179" mass="20043">MLKQWLVLFTLLWLVSPPVVSKVYRCSGAYGDEYRDVPCNENQEKRQSAEYKVGSGVISRLSLRTLSGVWCNYAKSNSISGTRDYSDPDRWELGMDGQLEIQDLDQFSDNASSRFRLHGRSIHVSERALGRMAVADFTGDEMVLLGDTTYLFMRRGGCPEYAVDQDVASASPLSGEPLN</sequence>
<accession>A0ABW4XM35</accession>